<dbReference type="PANTHER" id="PTHR21581:SF6">
    <property type="entry name" value="TRAFFICKING PROTEIN PARTICLE COMPLEX SUBUNIT 12"/>
    <property type="match status" value="1"/>
</dbReference>
<dbReference type="Pfam" id="PF07943">
    <property type="entry name" value="PBP5_C"/>
    <property type="match status" value="1"/>
</dbReference>
<evidence type="ECO:0000256" key="2">
    <source>
        <dbReference type="ARBA" id="ARBA00004752"/>
    </source>
</evidence>
<dbReference type="AlphaFoldDB" id="A0A077DEZ7"/>
<evidence type="ECO:0000256" key="9">
    <source>
        <dbReference type="ARBA" id="ARBA00022960"/>
    </source>
</evidence>
<evidence type="ECO:0000256" key="3">
    <source>
        <dbReference type="ARBA" id="ARBA00007164"/>
    </source>
</evidence>
<dbReference type="PRINTS" id="PR00725">
    <property type="entry name" value="DADACBPTASE1"/>
</dbReference>
<organism evidence="17 18">
    <name type="scientific">Basilea psittacipulmonis DSM 24701</name>
    <dbReference type="NCBI Taxonomy" id="1072685"/>
    <lineage>
        <taxon>Bacteria</taxon>
        <taxon>Pseudomonadati</taxon>
        <taxon>Pseudomonadota</taxon>
        <taxon>Betaproteobacteria</taxon>
        <taxon>Burkholderiales</taxon>
        <taxon>Alcaligenaceae</taxon>
        <taxon>Basilea</taxon>
    </lineage>
</organism>
<evidence type="ECO:0000259" key="16">
    <source>
        <dbReference type="SMART" id="SM00936"/>
    </source>
</evidence>
<dbReference type="GO" id="GO:0006508">
    <property type="term" value="P:proteolysis"/>
    <property type="evidence" value="ECO:0007669"/>
    <property type="project" value="UniProtKB-KW"/>
</dbReference>
<dbReference type="STRING" id="1072685.IX83_00485"/>
<comment type="catalytic activity">
    <reaction evidence="12">
        <text>Preferential cleavage: (Ac)2-L-Lys-D-Ala-|-D-Ala. Also transpeptidation of peptidyl-alanyl moieties that are N-acyl substituents of D-alanine.</text>
        <dbReference type="EC" id="3.4.16.4"/>
    </reaction>
</comment>
<dbReference type="Gene3D" id="3.40.710.10">
    <property type="entry name" value="DD-peptidase/beta-lactamase superfamily"/>
    <property type="match status" value="1"/>
</dbReference>
<dbReference type="SUPFAM" id="SSF56601">
    <property type="entry name" value="beta-lactamase/transpeptidase-like"/>
    <property type="match status" value="1"/>
</dbReference>
<dbReference type="InterPro" id="IPR037167">
    <property type="entry name" value="Peptidase_S11_C_sf"/>
</dbReference>
<keyword evidence="5" id="KW-0121">Carboxypeptidase</keyword>
<evidence type="ECO:0000256" key="15">
    <source>
        <dbReference type="RuleBase" id="RU004016"/>
    </source>
</evidence>
<evidence type="ECO:0000313" key="18">
    <source>
        <dbReference type="Proteomes" id="UP000028945"/>
    </source>
</evidence>
<dbReference type="InterPro" id="IPR012338">
    <property type="entry name" value="Beta-lactam/transpept-like"/>
</dbReference>
<protein>
    <recommendedName>
        <fullName evidence="4">serine-type D-Ala-D-Ala carboxypeptidase</fullName>
        <ecNumber evidence="4">3.4.16.4</ecNumber>
    </recommendedName>
</protein>
<keyword evidence="18" id="KW-1185">Reference proteome</keyword>
<feature type="domain" description="Peptidase S11 D-Ala-D-Ala carboxypeptidase A C-terminal" evidence="16">
    <location>
        <begin position="307"/>
        <end position="396"/>
    </location>
</feature>
<sequence>MKKIKLLVLILVLVVVAVLVLTDSGQPVNQVNRTVYTTPSAVEKAIQNADKISLSEISHFNPPQVNAKAWMLLDVNSGQVLAGQNANERVAPASLTKLMTASLVFSAIQDHRISLDQKVTISERAWRTGGSRMFIEVNKTATVGELLQGLIVQSGNDAAVQLAELVGGSVENFVLLMNKRAKEFGMNQTHYDDPTGLPSDTHYTTVHDLAILAQHMVKDYPEFYHYFSQQSFTFNKISQSNRNGLLFKNLGVDGLKTGHTDDAGYCLIATALRNDRRVISIVVGADSIREREQMSETLLNWAYGMVMDKEMTAAKGVVAHVPVLGGQEKTVAAGSLEAVVLSYPVGQDNKISVVAVPEANLYAPVKKGEILGQIEYRYDDKVLKTEPLVALEDMPQAGFFGRLWDRLLNVF</sequence>
<dbReference type="KEGG" id="bpsi:IX83_00485"/>
<dbReference type="Pfam" id="PF00768">
    <property type="entry name" value="Peptidase_S11"/>
    <property type="match status" value="1"/>
</dbReference>
<feature type="active site" description="Proton acceptor" evidence="13">
    <location>
        <position position="97"/>
    </location>
</feature>
<keyword evidence="6" id="KW-0645">Protease</keyword>
<evidence type="ECO:0000256" key="14">
    <source>
        <dbReference type="PIRSR" id="PIRSR618044-2"/>
    </source>
</evidence>
<evidence type="ECO:0000256" key="12">
    <source>
        <dbReference type="ARBA" id="ARBA00034000"/>
    </source>
</evidence>
<proteinExistence type="inferred from homology"/>
<evidence type="ECO:0000256" key="1">
    <source>
        <dbReference type="ARBA" id="ARBA00003217"/>
    </source>
</evidence>
<keyword evidence="11" id="KW-0961">Cell wall biogenesis/degradation</keyword>
<dbReference type="HOGENOM" id="CLU_027070_8_1_4"/>
<dbReference type="GO" id="GO:0008360">
    <property type="term" value="P:regulation of cell shape"/>
    <property type="evidence" value="ECO:0007669"/>
    <property type="project" value="UniProtKB-KW"/>
</dbReference>
<dbReference type="InterPro" id="IPR018044">
    <property type="entry name" value="Peptidase_S11"/>
</dbReference>
<feature type="active site" description="Acyl-ester intermediate" evidence="13">
    <location>
        <position position="94"/>
    </location>
</feature>
<dbReference type="EC" id="3.4.16.4" evidence="4"/>
<dbReference type="RefSeq" id="WP_038497902.1">
    <property type="nucleotide sequence ID" value="NZ_AFWK01000051.1"/>
</dbReference>
<reference evidence="17 18" key="1">
    <citation type="journal article" date="2014" name="BMC Genomics">
        <title>A genomic perspective on a new bacterial genus and species from the Alcaligenaceae family, Basilea psittacipulmonis.</title>
        <authorList>
            <person name="Whiteson K.L."/>
            <person name="Hernandez D."/>
            <person name="Lazarevic V."/>
            <person name="Gaia N."/>
            <person name="Farinelli L."/>
            <person name="Francois P."/>
            <person name="Pilo P."/>
            <person name="Frey J."/>
            <person name="Schrenzel J."/>
        </authorList>
    </citation>
    <scope>NUCLEOTIDE SEQUENCE [LARGE SCALE GENOMIC DNA]</scope>
    <source>
        <strain evidence="17 18">DSM 24701</strain>
    </source>
</reference>
<keyword evidence="7" id="KW-0732">Signal</keyword>
<comment type="pathway">
    <text evidence="2">Cell wall biogenesis; peptidoglycan biosynthesis.</text>
</comment>
<evidence type="ECO:0000256" key="5">
    <source>
        <dbReference type="ARBA" id="ARBA00022645"/>
    </source>
</evidence>
<dbReference type="SMART" id="SM00936">
    <property type="entry name" value="PBP5_C"/>
    <property type="match status" value="1"/>
</dbReference>
<evidence type="ECO:0000256" key="8">
    <source>
        <dbReference type="ARBA" id="ARBA00022801"/>
    </source>
</evidence>
<gene>
    <name evidence="17" type="ORF">IX83_00485</name>
</gene>
<dbReference type="Gene3D" id="2.60.410.10">
    <property type="entry name" value="D-Ala-D-Ala carboxypeptidase, C-terminal domain"/>
    <property type="match status" value="1"/>
</dbReference>
<keyword evidence="8" id="KW-0378">Hydrolase</keyword>
<evidence type="ECO:0000256" key="10">
    <source>
        <dbReference type="ARBA" id="ARBA00022984"/>
    </source>
</evidence>
<feature type="active site" evidence="13">
    <location>
        <position position="154"/>
    </location>
</feature>
<name>A0A077DEZ7_9BURK</name>
<dbReference type="eggNOG" id="COG1686">
    <property type="taxonomic scope" value="Bacteria"/>
</dbReference>
<evidence type="ECO:0000256" key="11">
    <source>
        <dbReference type="ARBA" id="ARBA00023316"/>
    </source>
</evidence>
<dbReference type="InterPro" id="IPR012907">
    <property type="entry name" value="Peptidase_S11_C"/>
</dbReference>
<comment type="similarity">
    <text evidence="3 15">Belongs to the peptidase S11 family.</text>
</comment>
<dbReference type="GO" id="GO:0071555">
    <property type="term" value="P:cell wall organization"/>
    <property type="evidence" value="ECO:0007669"/>
    <property type="project" value="UniProtKB-KW"/>
</dbReference>
<dbReference type="GO" id="GO:0009252">
    <property type="term" value="P:peptidoglycan biosynthetic process"/>
    <property type="evidence" value="ECO:0007669"/>
    <property type="project" value="UniProtKB-UniPathway"/>
</dbReference>
<dbReference type="InterPro" id="IPR001967">
    <property type="entry name" value="Peptidase_S11_N"/>
</dbReference>
<evidence type="ECO:0000256" key="13">
    <source>
        <dbReference type="PIRSR" id="PIRSR618044-1"/>
    </source>
</evidence>
<feature type="binding site" evidence="14">
    <location>
        <position position="256"/>
    </location>
    <ligand>
        <name>substrate</name>
    </ligand>
</feature>
<dbReference type="OrthoDB" id="9795979at2"/>
<evidence type="ECO:0000313" key="17">
    <source>
        <dbReference type="EMBL" id="AIL32002.1"/>
    </source>
</evidence>
<dbReference type="EMBL" id="CP009238">
    <property type="protein sequence ID" value="AIL32002.1"/>
    <property type="molecule type" value="Genomic_DNA"/>
</dbReference>
<evidence type="ECO:0000256" key="7">
    <source>
        <dbReference type="ARBA" id="ARBA00022729"/>
    </source>
</evidence>
<dbReference type="SUPFAM" id="SSF69189">
    <property type="entry name" value="Penicillin-binding protein associated domain"/>
    <property type="match status" value="1"/>
</dbReference>
<dbReference type="UniPathway" id="UPA00219"/>
<comment type="function">
    <text evidence="1">Removes C-terminal D-alanyl residues from sugar-peptide cell wall precursors.</text>
</comment>
<evidence type="ECO:0000256" key="4">
    <source>
        <dbReference type="ARBA" id="ARBA00012448"/>
    </source>
</evidence>
<evidence type="ECO:0000256" key="6">
    <source>
        <dbReference type="ARBA" id="ARBA00022670"/>
    </source>
</evidence>
<dbReference type="Proteomes" id="UP000028945">
    <property type="component" value="Chromosome"/>
</dbReference>
<dbReference type="InterPro" id="IPR015956">
    <property type="entry name" value="Peniciliin-bd_prot_C_sf"/>
</dbReference>
<keyword evidence="9" id="KW-0133">Cell shape</keyword>
<keyword evidence="10" id="KW-0573">Peptidoglycan synthesis</keyword>
<dbReference type="PANTHER" id="PTHR21581">
    <property type="entry name" value="D-ALANYL-D-ALANINE CARBOXYPEPTIDASE"/>
    <property type="match status" value="1"/>
</dbReference>
<accession>A0A077DEZ7</accession>
<dbReference type="GO" id="GO:0009002">
    <property type="term" value="F:serine-type D-Ala-D-Ala carboxypeptidase activity"/>
    <property type="evidence" value="ECO:0007669"/>
    <property type="project" value="UniProtKB-EC"/>
</dbReference>